<name>A0AAN9SF95_PSOTE</name>
<keyword evidence="1" id="KW-0812">Transmembrane</keyword>
<gene>
    <name evidence="2" type="ORF">VNO78_14807</name>
</gene>
<comment type="caution">
    <text evidence="2">The sequence shown here is derived from an EMBL/GenBank/DDBJ whole genome shotgun (WGS) entry which is preliminary data.</text>
</comment>
<keyword evidence="3" id="KW-1185">Reference proteome</keyword>
<protein>
    <submittedName>
        <fullName evidence="2">Uncharacterized protein</fullName>
    </submittedName>
</protein>
<organism evidence="2 3">
    <name type="scientific">Psophocarpus tetragonolobus</name>
    <name type="common">Winged bean</name>
    <name type="synonym">Dolichos tetragonolobus</name>
    <dbReference type="NCBI Taxonomy" id="3891"/>
    <lineage>
        <taxon>Eukaryota</taxon>
        <taxon>Viridiplantae</taxon>
        <taxon>Streptophyta</taxon>
        <taxon>Embryophyta</taxon>
        <taxon>Tracheophyta</taxon>
        <taxon>Spermatophyta</taxon>
        <taxon>Magnoliopsida</taxon>
        <taxon>eudicotyledons</taxon>
        <taxon>Gunneridae</taxon>
        <taxon>Pentapetalae</taxon>
        <taxon>rosids</taxon>
        <taxon>fabids</taxon>
        <taxon>Fabales</taxon>
        <taxon>Fabaceae</taxon>
        <taxon>Papilionoideae</taxon>
        <taxon>50 kb inversion clade</taxon>
        <taxon>NPAAA clade</taxon>
        <taxon>indigoferoid/millettioid clade</taxon>
        <taxon>Phaseoleae</taxon>
        <taxon>Psophocarpus</taxon>
    </lineage>
</organism>
<reference evidence="2 3" key="1">
    <citation type="submission" date="2024-01" db="EMBL/GenBank/DDBJ databases">
        <title>The genomes of 5 underutilized Papilionoideae crops provide insights into root nodulation and disease resistanc.</title>
        <authorList>
            <person name="Jiang F."/>
        </authorList>
    </citation>
    <scope>NUCLEOTIDE SEQUENCE [LARGE SCALE GENOMIC DNA]</scope>
    <source>
        <strain evidence="2">DUOXIRENSHENG_FW03</strain>
        <tissue evidence="2">Leaves</tissue>
    </source>
</reference>
<feature type="transmembrane region" description="Helical" evidence="1">
    <location>
        <begin position="30"/>
        <end position="49"/>
    </location>
</feature>
<evidence type="ECO:0000256" key="1">
    <source>
        <dbReference type="SAM" id="Phobius"/>
    </source>
</evidence>
<sequence length="87" mass="9834">MWKNRKMSQEISVMGTDPWNLEFSCLSFDIAGHLLSLVVFLCITNSFHVKVFKSNIMHVKVPSEDELFCPTTSVMDSTISLKGQCCT</sequence>
<dbReference type="Proteomes" id="UP001386955">
    <property type="component" value="Unassembled WGS sequence"/>
</dbReference>
<keyword evidence="1" id="KW-0472">Membrane</keyword>
<evidence type="ECO:0000313" key="2">
    <source>
        <dbReference type="EMBL" id="KAK7394285.1"/>
    </source>
</evidence>
<dbReference type="EMBL" id="JAYMYS010000004">
    <property type="protein sequence ID" value="KAK7394285.1"/>
    <property type="molecule type" value="Genomic_DNA"/>
</dbReference>
<accession>A0AAN9SF95</accession>
<evidence type="ECO:0000313" key="3">
    <source>
        <dbReference type="Proteomes" id="UP001386955"/>
    </source>
</evidence>
<keyword evidence="1" id="KW-1133">Transmembrane helix</keyword>
<dbReference type="AlphaFoldDB" id="A0AAN9SF95"/>
<proteinExistence type="predicted"/>